<evidence type="ECO:0000256" key="1">
    <source>
        <dbReference type="ARBA" id="ARBA00022723"/>
    </source>
</evidence>
<dbReference type="PROSITE" id="PS51265">
    <property type="entry name" value="ZF_DBF4"/>
    <property type="match status" value="1"/>
</dbReference>
<protein>
    <recommendedName>
        <fullName evidence="6">DBF4-type domain-containing protein</fullName>
    </recommendedName>
</protein>
<evidence type="ECO:0000313" key="8">
    <source>
        <dbReference type="Proteomes" id="UP000240830"/>
    </source>
</evidence>
<evidence type="ECO:0000259" key="6">
    <source>
        <dbReference type="PROSITE" id="PS51265"/>
    </source>
</evidence>
<proteinExistence type="predicted"/>
<dbReference type="Pfam" id="PF07535">
    <property type="entry name" value="zf-DBF"/>
    <property type="match status" value="1"/>
</dbReference>
<keyword evidence="8" id="KW-1185">Reference proteome</keyword>
<feature type="domain" description="DBF4-type" evidence="6">
    <location>
        <begin position="321"/>
        <end position="370"/>
    </location>
</feature>
<organism evidence="7 8">
    <name type="scientific">Paramicrosporidium saccamoebae</name>
    <dbReference type="NCBI Taxonomy" id="1246581"/>
    <lineage>
        <taxon>Eukaryota</taxon>
        <taxon>Fungi</taxon>
        <taxon>Fungi incertae sedis</taxon>
        <taxon>Cryptomycota</taxon>
        <taxon>Cryptomycota incertae sedis</taxon>
        <taxon>Paramicrosporidium</taxon>
    </lineage>
</organism>
<dbReference type="GO" id="GO:0008270">
    <property type="term" value="F:zinc ion binding"/>
    <property type="evidence" value="ECO:0007669"/>
    <property type="project" value="UniProtKB-KW"/>
</dbReference>
<evidence type="ECO:0000256" key="5">
    <source>
        <dbReference type="SAM" id="MobiDB-lite"/>
    </source>
</evidence>
<dbReference type="Gene3D" id="6.10.250.3410">
    <property type="entry name" value="DBF zinc finger"/>
    <property type="match status" value="1"/>
</dbReference>
<dbReference type="InterPro" id="IPR006572">
    <property type="entry name" value="Znf_DBF"/>
</dbReference>
<gene>
    <name evidence="7" type="ORF">PSACC_01401</name>
</gene>
<evidence type="ECO:0000313" key="7">
    <source>
        <dbReference type="EMBL" id="PJF18797.1"/>
    </source>
</evidence>
<keyword evidence="2 4" id="KW-0863">Zinc-finger</keyword>
<evidence type="ECO:0000256" key="4">
    <source>
        <dbReference type="PROSITE-ProRule" id="PRU00600"/>
    </source>
</evidence>
<name>A0A2H9TM28_9FUNG</name>
<accession>A0A2H9TM28</accession>
<dbReference type="OrthoDB" id="21380at2759"/>
<feature type="region of interest" description="Disordered" evidence="5">
    <location>
        <begin position="296"/>
        <end position="318"/>
    </location>
</feature>
<dbReference type="AlphaFoldDB" id="A0A2H9TM28"/>
<dbReference type="InterPro" id="IPR038545">
    <property type="entry name" value="Znf_DBF_sf"/>
</dbReference>
<comment type="caution">
    <text evidence="7">The sequence shown here is derived from an EMBL/GenBank/DDBJ whole genome shotgun (WGS) entry which is preliminary data.</text>
</comment>
<dbReference type="Proteomes" id="UP000240830">
    <property type="component" value="Unassembled WGS sequence"/>
</dbReference>
<feature type="compositionally biased region" description="Low complexity" evidence="5">
    <location>
        <begin position="1"/>
        <end position="24"/>
    </location>
</feature>
<feature type="region of interest" description="Disordered" evidence="5">
    <location>
        <begin position="1"/>
        <end position="32"/>
    </location>
</feature>
<dbReference type="EMBL" id="MTSL01000101">
    <property type="protein sequence ID" value="PJF18797.1"/>
    <property type="molecule type" value="Genomic_DNA"/>
</dbReference>
<keyword evidence="1" id="KW-0479">Metal-binding</keyword>
<reference evidence="7 8" key="1">
    <citation type="submission" date="2016-10" db="EMBL/GenBank/DDBJ databases">
        <title>The genome of Paramicrosporidium saccamoebae is the missing link in understanding Cryptomycota and Microsporidia evolution.</title>
        <authorList>
            <person name="Quandt C.A."/>
            <person name="Beaudet D."/>
            <person name="Corsaro D."/>
            <person name="Michel R."/>
            <person name="Corradi N."/>
            <person name="James T."/>
        </authorList>
    </citation>
    <scope>NUCLEOTIDE SEQUENCE [LARGE SCALE GENOMIC DNA]</scope>
    <source>
        <strain evidence="7 8">KSL3</strain>
    </source>
</reference>
<dbReference type="GO" id="GO:0003676">
    <property type="term" value="F:nucleic acid binding"/>
    <property type="evidence" value="ECO:0007669"/>
    <property type="project" value="InterPro"/>
</dbReference>
<sequence>MGLAGQAASGAASQPTEKLLTSDPSRPPRLSRRERDSYCFHLEFSAESQYILPNLKYSAFLDINVTHIITDKPIATVQNSAMVHFLQKIIESYSRTSVRHPQRPPMSPSLRRAANELNHSRDLSHMLAEEKRRGAAAPIARGGRVLTPLYNAGTGAVNLFNQQNRTNREPPVVVAPIEGRLLGSIGDKKVVYEQFRSPFVLLEEITHTFAPVYKEYPPNATEMCTYPMLHFGSHEFHCPWLVRHSGPQQLPQPHIPTAPSKPILVPAGQKHRVAKTIRTLAQHRVLAEEQAGKRPKLPLRGMGQAPLPPITGSVRANATGERPRPGFCECCYEKYSNLEKHLNRDTHRKLVCTGEFYRSVDRVLGTLIRPAAKYSYEENLSQPLDAPPSPAKSVVGMHPMRIKSIPLKNITNQIPFPVNNATKPIAAHVMDEVDVESDSPIYSSPSLKRRRSQRLVGRSSGRATARFVL</sequence>
<keyword evidence="3" id="KW-0862">Zinc</keyword>
<evidence type="ECO:0000256" key="2">
    <source>
        <dbReference type="ARBA" id="ARBA00022771"/>
    </source>
</evidence>
<evidence type="ECO:0000256" key="3">
    <source>
        <dbReference type="ARBA" id="ARBA00022833"/>
    </source>
</evidence>
<dbReference type="SMART" id="SM00586">
    <property type="entry name" value="ZnF_DBF"/>
    <property type="match status" value="1"/>
</dbReference>